<dbReference type="Pfam" id="PF00270">
    <property type="entry name" value="DEAD"/>
    <property type="match status" value="1"/>
</dbReference>
<dbReference type="Gene3D" id="3.30.420.10">
    <property type="entry name" value="Ribonuclease H-like superfamily/Ribonuclease H"/>
    <property type="match status" value="1"/>
</dbReference>
<dbReference type="GO" id="GO:0005524">
    <property type="term" value="F:ATP binding"/>
    <property type="evidence" value="ECO:0007669"/>
    <property type="project" value="UniProtKB-UniRule"/>
</dbReference>
<name>A0A1I0VCX5_9BACI</name>
<keyword evidence="12" id="KW-0347">Helicase</keyword>
<dbReference type="GO" id="GO:0003887">
    <property type="term" value="F:DNA-directed DNA polymerase activity"/>
    <property type="evidence" value="ECO:0007669"/>
    <property type="project" value="InterPro"/>
</dbReference>
<dbReference type="Pfam" id="PF13307">
    <property type="entry name" value="Helicase_C_2"/>
    <property type="match status" value="1"/>
</dbReference>
<dbReference type="PROSITE" id="PS51192">
    <property type="entry name" value="HELICASE_ATP_BIND_1"/>
    <property type="match status" value="1"/>
</dbReference>
<dbReference type="EMBL" id="FOJW01000001">
    <property type="protein sequence ID" value="SFA74215.1"/>
    <property type="molecule type" value="Genomic_DNA"/>
</dbReference>
<keyword evidence="6 8" id="KW-0067">ATP-binding</keyword>
<comment type="catalytic activity">
    <reaction evidence="7">
        <text>ATP + H2O = ADP + phosphate + H(+)</text>
        <dbReference type="Rhea" id="RHEA:13065"/>
        <dbReference type="ChEBI" id="CHEBI:15377"/>
        <dbReference type="ChEBI" id="CHEBI:15378"/>
        <dbReference type="ChEBI" id="CHEBI:30616"/>
        <dbReference type="ChEBI" id="CHEBI:43474"/>
        <dbReference type="ChEBI" id="CHEBI:456216"/>
        <dbReference type="EC" id="5.6.2.3"/>
    </reaction>
</comment>
<comment type="cofactor">
    <cofactor evidence="1">
        <name>[4Fe-4S] cluster</name>
        <dbReference type="ChEBI" id="CHEBI:49883"/>
    </cofactor>
</comment>
<organism evidence="12 13">
    <name type="scientific">Lentibacillus halodurans</name>
    <dbReference type="NCBI Taxonomy" id="237679"/>
    <lineage>
        <taxon>Bacteria</taxon>
        <taxon>Bacillati</taxon>
        <taxon>Bacillota</taxon>
        <taxon>Bacilli</taxon>
        <taxon>Bacillales</taxon>
        <taxon>Bacillaceae</taxon>
        <taxon>Lentibacillus</taxon>
    </lineage>
</organism>
<dbReference type="InterPro" id="IPR013520">
    <property type="entry name" value="Ribonucl_H"/>
</dbReference>
<comment type="similarity">
    <text evidence="8 9">Belongs to the helicase family. DinG subfamily. Type 2 sub-subfamily.</text>
</comment>
<dbReference type="GO" id="GO:0043139">
    <property type="term" value="F:5'-3' DNA helicase activity"/>
    <property type="evidence" value="ECO:0007669"/>
    <property type="project" value="UniProtKB-EC"/>
</dbReference>
<evidence type="ECO:0000256" key="7">
    <source>
        <dbReference type="ARBA" id="ARBA00048954"/>
    </source>
</evidence>
<dbReference type="InterPro" id="IPR012337">
    <property type="entry name" value="RNaseH-like_sf"/>
</dbReference>
<dbReference type="InterPro" id="IPR014001">
    <property type="entry name" value="Helicase_ATP-bd"/>
</dbReference>
<dbReference type="NCBIfam" id="TIGR00573">
    <property type="entry name" value="dnaq"/>
    <property type="match status" value="1"/>
</dbReference>
<dbReference type="NCBIfam" id="NF005981">
    <property type="entry name" value="PRK08074.1"/>
    <property type="match status" value="1"/>
</dbReference>
<feature type="short sequence motif" description="DEAH box" evidence="8">
    <location>
        <begin position="465"/>
        <end position="468"/>
    </location>
</feature>
<keyword evidence="4 8" id="KW-0378">Hydrolase</keyword>
<dbReference type="CDD" id="cd06127">
    <property type="entry name" value="DEDDh"/>
    <property type="match status" value="1"/>
</dbReference>
<dbReference type="PANTHER" id="PTHR11472">
    <property type="entry name" value="DNA REPAIR DEAD HELICASE RAD3/XP-D SUBFAMILY MEMBER"/>
    <property type="match status" value="1"/>
</dbReference>
<dbReference type="InterPro" id="IPR006310">
    <property type="entry name" value="DinG"/>
</dbReference>
<dbReference type="InterPro" id="IPR006054">
    <property type="entry name" value="DnaQ"/>
</dbReference>
<dbReference type="NCBIfam" id="TIGR01407">
    <property type="entry name" value="dinG_rel"/>
    <property type="match status" value="1"/>
</dbReference>
<dbReference type="AlphaFoldDB" id="A0A1I0VCX5"/>
<comment type="function">
    <text evidence="8 9">3'-5' exonuclease.</text>
</comment>
<dbReference type="SUPFAM" id="SSF53098">
    <property type="entry name" value="Ribonuclease H-like"/>
    <property type="match status" value="1"/>
</dbReference>
<dbReference type="Gene3D" id="3.40.50.300">
    <property type="entry name" value="P-loop containing nucleotide triphosphate hydrolases"/>
    <property type="match status" value="2"/>
</dbReference>
<dbReference type="GO" id="GO:0008408">
    <property type="term" value="F:3'-5' exonuclease activity"/>
    <property type="evidence" value="ECO:0007669"/>
    <property type="project" value="UniProtKB-UniRule"/>
</dbReference>
<dbReference type="InterPro" id="IPR011545">
    <property type="entry name" value="DEAD/DEAH_box_helicase_dom"/>
</dbReference>
<feature type="domain" description="Helicase ATP-binding" evidence="11">
    <location>
        <begin position="250"/>
        <end position="513"/>
    </location>
</feature>
<evidence type="ECO:0000259" key="11">
    <source>
        <dbReference type="PROSITE" id="PS51193"/>
    </source>
</evidence>
<dbReference type="InterPro" id="IPR006555">
    <property type="entry name" value="ATP-dep_Helicase_C"/>
</dbReference>
<dbReference type="SMART" id="SM00487">
    <property type="entry name" value="DEXDc"/>
    <property type="match status" value="1"/>
</dbReference>
<dbReference type="EC" id="3.1.-.-" evidence="8 9"/>
<evidence type="ECO:0000256" key="1">
    <source>
        <dbReference type="ARBA" id="ARBA00001966"/>
    </source>
</evidence>
<keyword evidence="13" id="KW-1185">Reference proteome</keyword>
<dbReference type="RefSeq" id="WP_090232620.1">
    <property type="nucleotide sequence ID" value="NZ_FOJW01000001.1"/>
</dbReference>
<dbReference type="GO" id="GO:0006260">
    <property type="term" value="P:DNA replication"/>
    <property type="evidence" value="ECO:0007669"/>
    <property type="project" value="InterPro"/>
</dbReference>
<dbReference type="STRING" id="237679.SAMN04488072_101340"/>
<dbReference type="PROSITE" id="PS51193">
    <property type="entry name" value="HELICASE_ATP_BIND_2"/>
    <property type="match status" value="1"/>
</dbReference>
<dbReference type="GO" id="GO:0016887">
    <property type="term" value="F:ATP hydrolysis activity"/>
    <property type="evidence" value="ECO:0007669"/>
    <property type="project" value="RHEA"/>
</dbReference>
<evidence type="ECO:0000256" key="5">
    <source>
        <dbReference type="ARBA" id="ARBA00022839"/>
    </source>
</evidence>
<evidence type="ECO:0000259" key="10">
    <source>
        <dbReference type="PROSITE" id="PS51192"/>
    </source>
</evidence>
<dbReference type="SUPFAM" id="SSF52540">
    <property type="entry name" value="P-loop containing nucleoside triphosphate hydrolases"/>
    <property type="match status" value="1"/>
</dbReference>
<evidence type="ECO:0000256" key="3">
    <source>
        <dbReference type="ARBA" id="ARBA00022741"/>
    </source>
</evidence>
<dbReference type="SMART" id="SM00491">
    <property type="entry name" value="HELICc2"/>
    <property type="match status" value="1"/>
</dbReference>
<dbReference type="FunFam" id="3.30.420.10:FF:000045">
    <property type="entry name" value="3'-5' exonuclease DinG"/>
    <property type="match status" value="1"/>
</dbReference>
<evidence type="ECO:0000256" key="8">
    <source>
        <dbReference type="HAMAP-Rule" id="MF_02206"/>
    </source>
</evidence>
<feature type="domain" description="Helicase ATP-binding" evidence="10">
    <location>
        <begin position="272"/>
        <end position="541"/>
    </location>
</feature>
<evidence type="ECO:0000256" key="2">
    <source>
        <dbReference type="ARBA" id="ARBA00022722"/>
    </source>
</evidence>
<dbReference type="PANTHER" id="PTHR11472:SF34">
    <property type="entry name" value="REGULATOR OF TELOMERE ELONGATION HELICASE 1"/>
    <property type="match status" value="1"/>
</dbReference>
<evidence type="ECO:0000256" key="4">
    <source>
        <dbReference type="ARBA" id="ARBA00022801"/>
    </source>
</evidence>
<dbReference type="InterPro" id="IPR045028">
    <property type="entry name" value="DinG/Rad3-like"/>
</dbReference>
<dbReference type="InterPro" id="IPR036397">
    <property type="entry name" value="RNaseH_sf"/>
</dbReference>
<evidence type="ECO:0000313" key="12">
    <source>
        <dbReference type="EMBL" id="SFA74215.1"/>
    </source>
</evidence>
<protein>
    <recommendedName>
        <fullName evidence="8 9">3'-5' exonuclease DinG</fullName>
        <ecNumber evidence="8 9">3.1.-.-</ecNumber>
    </recommendedName>
</protein>
<evidence type="ECO:0000256" key="6">
    <source>
        <dbReference type="ARBA" id="ARBA00022840"/>
    </source>
</evidence>
<evidence type="ECO:0000313" key="13">
    <source>
        <dbReference type="Proteomes" id="UP000198642"/>
    </source>
</evidence>
<gene>
    <name evidence="8 9" type="primary">dinG</name>
    <name evidence="12" type="ORF">SAMN04488072_101340</name>
</gene>
<dbReference type="Proteomes" id="UP000198642">
    <property type="component" value="Unassembled WGS sequence"/>
</dbReference>
<keyword evidence="5 8" id="KW-0269">Exonuclease</keyword>
<dbReference type="HAMAP" id="MF_02206">
    <property type="entry name" value="DinG_exonucl"/>
    <property type="match status" value="1"/>
</dbReference>
<dbReference type="Pfam" id="PF00929">
    <property type="entry name" value="RNase_T"/>
    <property type="match status" value="1"/>
</dbReference>
<dbReference type="InterPro" id="IPR014013">
    <property type="entry name" value="Helic_SF1/SF2_ATP-bd_DinG/Rad3"/>
</dbReference>
<reference evidence="12 13" key="1">
    <citation type="submission" date="2016-10" db="EMBL/GenBank/DDBJ databases">
        <authorList>
            <person name="de Groot N.N."/>
        </authorList>
    </citation>
    <scope>NUCLEOTIDE SEQUENCE [LARGE SCALE GENOMIC DNA]</scope>
    <source>
        <strain evidence="12 13">CGMCC 1.3702</strain>
    </source>
</reference>
<keyword evidence="2 8" id="KW-0540">Nuclease</keyword>
<accession>A0A1I0VCX5</accession>
<dbReference type="FunFam" id="3.40.50.300:FF:000437">
    <property type="entry name" value="ATP-dependent DNA helicase DinG"/>
    <property type="match status" value="1"/>
</dbReference>
<dbReference type="InterPro" id="IPR027417">
    <property type="entry name" value="P-loop_NTPase"/>
</dbReference>
<evidence type="ECO:0000256" key="9">
    <source>
        <dbReference type="RuleBase" id="RU364106"/>
    </source>
</evidence>
<dbReference type="OrthoDB" id="9803913at2"/>
<proteinExistence type="inferred from homology"/>
<dbReference type="SMART" id="SM00479">
    <property type="entry name" value="EXOIII"/>
    <property type="match status" value="1"/>
</dbReference>
<feature type="binding site" evidence="8">
    <location>
        <begin position="285"/>
        <end position="292"/>
    </location>
    <ligand>
        <name>ATP</name>
        <dbReference type="ChEBI" id="CHEBI:30616"/>
    </ligand>
</feature>
<dbReference type="GO" id="GO:0003677">
    <property type="term" value="F:DNA binding"/>
    <property type="evidence" value="ECO:0007669"/>
    <property type="project" value="InterPro"/>
</dbReference>
<keyword evidence="3 8" id="KW-0547">Nucleotide-binding</keyword>
<sequence length="934" mass="106857">MNEKYVVIDLETTGHSPVNPDKIIEVGIIIIENNEISGEFSTYLNPDRPIPPFITNLTGISDQDVYEAPVFQDKAAEISALFDNSYLVAHNVPFDLGFLNGELAATGFSELHNPVLDTVELARILFPQAPGFKLEQLADYLNIVHDEPHRALTDAHMTAKLFLKLMKKLRSLPYETITHLLNLETGLKSDLYALLYEQQQSLAFANDKHENMDNYRGLAVKKTAEDNPEKQHTEISFGHFLDAIYEADGTMEKHMFQYEKRPGQREMSETVFDAFQSKNHALIEAETGTGKSLAYLLPAVYEAITANKKVVISTYTTQLQSQLLDEEIPFIRKLVSFPFKVALLKGKQHYISLEKFERALASEQTDNYDITLTKAMILVWLTETETGDIDEIQLPSSGYLFYRQISTDTERTIDPSSPWFSRSFYQKARRKAQQADILITNHALLCTDMFNDFQLLPSYDKAIIDEAHHLEETASKHYGLTLHYVYVQNLLNLIGEANDGEWLGELLNVLQGNHDTGAFSGIEWNDVFSKTKNEVDDLFRTLFQYVVEQKQKSKSLSDIGRIQYRFDENMEDPAQWTVIQEMVTRLTFYLRDLIHLLSSFKQQFVKANHTDHYDLEDLTTHMEALQSIIDRLEKLFLMDDDSVKWIELEAYGAKNAVYLYSEPTDISTMLANDFFSQKESIILTSATLSIRNSFSFSQTRLGLPSENLITAKINSPFPYQEQVQLMIPDDFPDVRYGNSDDFIHATCEAIISLAQITDGRMLVLFTSYDMLRKAYYLLRETIDINKYMLIAQGISSGSRSRLKKNFQMFDQSILLGTSSFWEGVDIPGQDLSCLVIVKLPFQPPDHPVYEAKSNQFKHEGKNAFFEMALPNAVIRFKQGFGRLIRSSSDRGIVFVCDARIMKAKYGKFFTDSIPPVPITHDSTQRILEKAEEWF</sequence>